<evidence type="ECO:0000256" key="5">
    <source>
        <dbReference type="ARBA" id="ARBA00022692"/>
    </source>
</evidence>
<sequence>MSQTIKFFLKMWPTNSTGNEVEGLTKVLLTFNWVEYTVFCSMLGFSMLIGIYYGCYKQQNTVSEYLLGGKKMSIFPLTMSLVASHVSGITLLGVPAETYVFGTQYYVVFFSSIAISFLAVYFYIPVLYNLQLNSVYEYLELRFNRSVRILASLTFASSLILHVPIVIYVPSLAFNQVTGVSLHVIAPIVSLVCIFYTTFGGLKAVVWTDTLQSFFTLATILFIICLGCIHVGGFFQVFKIAEEGHRLEIFNFDPNPFARNTFWTVAVGTTFSWLANIVLHPGAVQRFTAVPTEKKAFGVMIWGCVGTGIVKTLTVMIGLLIYAKYHNCDPIARKAIKKSGQILPFYVMDVGGHFPGLTGLFVSGVVSTALSTMSANLNTVAGTIYEDFVMYFKKERHSEMAASCIMKMIVLLVGIVCVFLVFVVEKLGAIIQMSTTLHGVTSGALVCLFTSGMFIPWVNTKGALSGAITTVVAMVWIITGAQRFVYEGKLKFPGKVTSIDGCSVNTPFFNLTTAVVQNYTGVGTPVIADPDVPLVYQISYMYLALFGTVLGLVVSVVVSFIIGPEDISKLNPALVVPQIRHILTRKQQPLNKDYKLVNETEMQAVPSEVLSEDQH</sequence>
<dbReference type="Pfam" id="PF00474">
    <property type="entry name" value="SSF"/>
    <property type="match status" value="1"/>
</dbReference>
<dbReference type="EMBL" id="GEDC01022549">
    <property type="protein sequence ID" value="JAS14749.1"/>
    <property type="molecule type" value="Transcribed_RNA"/>
</dbReference>
<feature type="transmembrane region" description="Helical" evidence="12">
    <location>
        <begin position="464"/>
        <end position="486"/>
    </location>
</feature>
<keyword evidence="5 12" id="KW-0812">Transmembrane</keyword>
<evidence type="ECO:0000256" key="2">
    <source>
        <dbReference type="ARBA" id="ARBA00006434"/>
    </source>
</evidence>
<dbReference type="InterPro" id="IPR051163">
    <property type="entry name" value="Sodium:Solute_Symporter_SSF"/>
</dbReference>
<feature type="transmembrane region" description="Helical" evidence="12">
    <location>
        <begin position="400"/>
        <end position="424"/>
    </location>
</feature>
<dbReference type="InterPro" id="IPR001734">
    <property type="entry name" value="Na/solute_symporter"/>
</dbReference>
<feature type="transmembrane region" description="Helical" evidence="12">
    <location>
        <begin position="436"/>
        <end position="458"/>
    </location>
</feature>
<evidence type="ECO:0000256" key="8">
    <source>
        <dbReference type="ARBA" id="ARBA00023065"/>
    </source>
</evidence>
<dbReference type="PANTHER" id="PTHR42985">
    <property type="entry name" value="SODIUM-COUPLED MONOCARBOXYLATE TRANSPORTER"/>
    <property type="match status" value="1"/>
</dbReference>
<evidence type="ECO:0000256" key="7">
    <source>
        <dbReference type="ARBA" id="ARBA00023053"/>
    </source>
</evidence>
<feature type="transmembrane region" description="Helical" evidence="12">
    <location>
        <begin position="214"/>
        <end position="241"/>
    </location>
</feature>
<dbReference type="InterPro" id="IPR038377">
    <property type="entry name" value="Na/Glc_symporter_sf"/>
</dbReference>
<feature type="transmembrane region" description="Helical" evidence="12">
    <location>
        <begin position="149"/>
        <end position="169"/>
    </location>
</feature>
<keyword evidence="10" id="KW-0739">Sodium transport</keyword>
<evidence type="ECO:0000256" key="9">
    <source>
        <dbReference type="ARBA" id="ARBA00023136"/>
    </source>
</evidence>
<feature type="transmembrane region" description="Helical" evidence="12">
    <location>
        <begin position="74"/>
        <end position="94"/>
    </location>
</feature>
<comment type="similarity">
    <text evidence="2 11">Belongs to the sodium:solute symporter (SSF) (TC 2.A.21) family.</text>
</comment>
<evidence type="ECO:0000256" key="4">
    <source>
        <dbReference type="ARBA" id="ARBA00022475"/>
    </source>
</evidence>
<evidence type="ECO:0008006" key="14">
    <source>
        <dbReference type="Google" id="ProtNLM"/>
    </source>
</evidence>
<protein>
    <recommendedName>
        <fullName evidence="14">Sodium/solute symporter</fullName>
    </recommendedName>
</protein>
<feature type="transmembrane region" description="Helical" evidence="12">
    <location>
        <begin position="106"/>
        <end position="128"/>
    </location>
</feature>
<feature type="transmembrane region" description="Helical" evidence="12">
    <location>
        <begin position="33"/>
        <end position="53"/>
    </location>
</feature>
<accession>A0A1B6CMP9</accession>
<dbReference type="GO" id="GO:0005886">
    <property type="term" value="C:plasma membrane"/>
    <property type="evidence" value="ECO:0007669"/>
    <property type="project" value="UniProtKB-SubCell"/>
</dbReference>
<evidence type="ECO:0000256" key="1">
    <source>
        <dbReference type="ARBA" id="ARBA00004651"/>
    </source>
</evidence>
<dbReference type="CDD" id="cd11492">
    <property type="entry name" value="SLC5sbd_NIS-SMVT"/>
    <property type="match status" value="1"/>
</dbReference>
<organism evidence="13">
    <name type="scientific">Clastoptera arizonana</name>
    <name type="common">Arizona spittle bug</name>
    <dbReference type="NCBI Taxonomy" id="38151"/>
    <lineage>
        <taxon>Eukaryota</taxon>
        <taxon>Metazoa</taxon>
        <taxon>Ecdysozoa</taxon>
        <taxon>Arthropoda</taxon>
        <taxon>Hexapoda</taxon>
        <taxon>Insecta</taxon>
        <taxon>Pterygota</taxon>
        <taxon>Neoptera</taxon>
        <taxon>Paraneoptera</taxon>
        <taxon>Hemiptera</taxon>
        <taxon>Auchenorrhyncha</taxon>
        <taxon>Cercopoidea</taxon>
        <taxon>Clastopteridae</taxon>
        <taxon>Clastoptera</taxon>
    </lineage>
</organism>
<dbReference type="PROSITE" id="PS50283">
    <property type="entry name" value="NA_SOLUT_SYMP_3"/>
    <property type="match status" value="1"/>
</dbReference>
<evidence type="ECO:0000313" key="13">
    <source>
        <dbReference type="EMBL" id="JAS14749.1"/>
    </source>
</evidence>
<dbReference type="NCBIfam" id="TIGR00813">
    <property type="entry name" value="sss"/>
    <property type="match status" value="1"/>
</dbReference>
<dbReference type="GO" id="GO:0015293">
    <property type="term" value="F:symporter activity"/>
    <property type="evidence" value="ECO:0007669"/>
    <property type="project" value="TreeGrafter"/>
</dbReference>
<keyword evidence="9 12" id="KW-0472">Membrane</keyword>
<evidence type="ECO:0000256" key="12">
    <source>
        <dbReference type="SAM" id="Phobius"/>
    </source>
</evidence>
<keyword evidence="8" id="KW-0406">Ion transport</keyword>
<evidence type="ECO:0000256" key="3">
    <source>
        <dbReference type="ARBA" id="ARBA00022448"/>
    </source>
</evidence>
<evidence type="ECO:0000256" key="10">
    <source>
        <dbReference type="ARBA" id="ARBA00023201"/>
    </source>
</evidence>
<gene>
    <name evidence="13" type="ORF">g.9235</name>
</gene>
<dbReference type="Gene3D" id="1.20.1730.10">
    <property type="entry name" value="Sodium/glucose cotransporter"/>
    <property type="match status" value="1"/>
</dbReference>
<feature type="transmembrane region" description="Helical" evidence="12">
    <location>
        <begin position="261"/>
        <end position="279"/>
    </location>
</feature>
<feature type="transmembrane region" description="Helical" evidence="12">
    <location>
        <begin position="299"/>
        <end position="323"/>
    </location>
</feature>
<keyword evidence="7" id="KW-0915">Sodium</keyword>
<dbReference type="AlphaFoldDB" id="A0A1B6CMP9"/>
<reference evidence="13" key="1">
    <citation type="submission" date="2015-12" db="EMBL/GenBank/DDBJ databases">
        <title>De novo transcriptome assembly of four potential Pierce s Disease insect vectors from Arizona vineyards.</title>
        <authorList>
            <person name="Tassone E.E."/>
        </authorList>
    </citation>
    <scope>NUCLEOTIDE SEQUENCE</scope>
</reference>
<proteinExistence type="inferred from homology"/>
<evidence type="ECO:0000256" key="6">
    <source>
        <dbReference type="ARBA" id="ARBA00022989"/>
    </source>
</evidence>
<keyword evidence="4" id="KW-1003">Cell membrane</keyword>
<keyword evidence="6 12" id="KW-1133">Transmembrane helix</keyword>
<dbReference type="PANTHER" id="PTHR42985:SF21">
    <property type="entry name" value="SODIUM-DEPENDENT MULTIVITAMIN TRANSPORTER-LIKE PROTEIN"/>
    <property type="match status" value="1"/>
</dbReference>
<feature type="transmembrane region" description="Helical" evidence="12">
    <location>
        <begin position="181"/>
        <end position="202"/>
    </location>
</feature>
<evidence type="ECO:0000256" key="11">
    <source>
        <dbReference type="RuleBase" id="RU362091"/>
    </source>
</evidence>
<keyword evidence="3" id="KW-0813">Transport</keyword>
<feature type="transmembrane region" description="Helical" evidence="12">
    <location>
        <begin position="540"/>
        <end position="562"/>
    </location>
</feature>
<dbReference type="GO" id="GO:0006814">
    <property type="term" value="P:sodium ion transport"/>
    <property type="evidence" value="ECO:0007669"/>
    <property type="project" value="UniProtKB-KW"/>
</dbReference>
<name>A0A1B6CMP9_9HEMI</name>
<comment type="subcellular location">
    <subcellularLocation>
        <location evidence="1">Cell membrane</location>
        <topology evidence="1">Multi-pass membrane protein</topology>
    </subcellularLocation>
</comment>